<keyword evidence="3" id="KW-1185">Reference proteome</keyword>
<proteinExistence type="predicted"/>
<gene>
    <name evidence="2" type="ORF">PCOR1329_LOCUS69853</name>
</gene>
<accession>A0ABN9WVB8</accession>
<evidence type="ECO:0000256" key="1">
    <source>
        <dbReference type="SAM" id="MobiDB-lite"/>
    </source>
</evidence>
<feature type="non-terminal residue" evidence="2">
    <location>
        <position position="470"/>
    </location>
</feature>
<reference evidence="2" key="1">
    <citation type="submission" date="2023-10" db="EMBL/GenBank/DDBJ databases">
        <authorList>
            <person name="Chen Y."/>
            <person name="Shah S."/>
            <person name="Dougan E. K."/>
            <person name="Thang M."/>
            <person name="Chan C."/>
        </authorList>
    </citation>
    <scope>NUCLEOTIDE SEQUENCE [LARGE SCALE GENOMIC DNA]</scope>
</reference>
<dbReference type="Proteomes" id="UP001189429">
    <property type="component" value="Unassembled WGS sequence"/>
</dbReference>
<sequence length="470" mass="50118">MLVELVVRRRPSRKLRVAVVRVVVSVFRIFFARRSTALAPDAKPTPAAAAVGSAAAPLALGLRSATETAPAQDARAGDGLGQGAETRLPQGVAGSLPELFNPVGLGARAGAGPDAGATRSATYETMIFVRCVHAIDYFIPRNHFAFDSRQLVGGRCLRRAAQPPRPAPLSIRLDLKEYVAEFLLSFNMLLPVLLRGPLSRFLRMMSCSTASRASLGLVRALKVDSIWPLARNGNEGFNPWLAPTLALEIPGAPLLDQIFDPCDLLLAVIGNWSSWGKSEIDLAPGILTLRSDALLTAFAAVSAVENGRKFLGSWPWSAVRIVERSSGYGLPAQMPHLSAMTGVEGDAEHAALALVVFRQAPGVKLGDRLFVQSASGQKRSCTVVGLSTWAQGLGPARGAGARAAAVEARWRARRCQAAWAGARAARASGERGAGRGLAKAERRACRDRFEGLDRPMFHEPGSIRTNDGKK</sequence>
<name>A0ABN9WVB8_9DINO</name>
<evidence type="ECO:0000313" key="3">
    <source>
        <dbReference type="Proteomes" id="UP001189429"/>
    </source>
</evidence>
<organism evidence="2 3">
    <name type="scientific">Prorocentrum cordatum</name>
    <dbReference type="NCBI Taxonomy" id="2364126"/>
    <lineage>
        <taxon>Eukaryota</taxon>
        <taxon>Sar</taxon>
        <taxon>Alveolata</taxon>
        <taxon>Dinophyceae</taxon>
        <taxon>Prorocentrales</taxon>
        <taxon>Prorocentraceae</taxon>
        <taxon>Prorocentrum</taxon>
    </lineage>
</organism>
<dbReference type="EMBL" id="CAUYUJ010019187">
    <property type="protein sequence ID" value="CAK0889284.1"/>
    <property type="molecule type" value="Genomic_DNA"/>
</dbReference>
<evidence type="ECO:0000313" key="2">
    <source>
        <dbReference type="EMBL" id="CAK0889284.1"/>
    </source>
</evidence>
<feature type="region of interest" description="Disordered" evidence="1">
    <location>
        <begin position="451"/>
        <end position="470"/>
    </location>
</feature>
<comment type="caution">
    <text evidence="2">The sequence shown here is derived from an EMBL/GenBank/DDBJ whole genome shotgun (WGS) entry which is preliminary data.</text>
</comment>
<protein>
    <submittedName>
        <fullName evidence="2">Uncharacterized protein</fullName>
    </submittedName>
</protein>